<dbReference type="InterPro" id="IPR010982">
    <property type="entry name" value="Lambda_DNA-bd_dom_sf"/>
</dbReference>
<dbReference type="InterPro" id="IPR001387">
    <property type="entry name" value="Cro/C1-type_HTH"/>
</dbReference>
<dbReference type="GO" id="GO:0003677">
    <property type="term" value="F:DNA binding"/>
    <property type="evidence" value="ECO:0007669"/>
    <property type="project" value="UniProtKB-KW"/>
</dbReference>
<dbReference type="SMART" id="SM00530">
    <property type="entry name" value="HTH_XRE"/>
    <property type="match status" value="1"/>
</dbReference>
<keyword evidence="1" id="KW-0238">DNA-binding</keyword>
<evidence type="ECO:0000313" key="4">
    <source>
        <dbReference type="Proteomes" id="UP000823877"/>
    </source>
</evidence>
<dbReference type="PANTHER" id="PTHR46558:SF11">
    <property type="entry name" value="HTH-TYPE TRANSCRIPTIONAL REGULATOR XRE"/>
    <property type="match status" value="1"/>
</dbReference>
<dbReference type="SUPFAM" id="SSF47413">
    <property type="entry name" value="lambda repressor-like DNA-binding domains"/>
    <property type="match status" value="1"/>
</dbReference>
<dbReference type="PROSITE" id="PS50943">
    <property type="entry name" value="HTH_CROC1"/>
    <property type="match status" value="1"/>
</dbReference>
<dbReference type="EMBL" id="DWXN01000010">
    <property type="protein sequence ID" value="HJB74947.1"/>
    <property type="molecule type" value="Genomic_DNA"/>
</dbReference>
<feature type="domain" description="HTH cro/C1-type" evidence="2">
    <location>
        <begin position="16"/>
        <end position="62"/>
    </location>
</feature>
<dbReference type="PANTHER" id="PTHR46558">
    <property type="entry name" value="TRACRIPTIONAL REGULATORY PROTEIN-RELATED-RELATED"/>
    <property type="match status" value="1"/>
</dbReference>
<dbReference type="CDD" id="cd00093">
    <property type="entry name" value="HTH_XRE"/>
    <property type="match status" value="1"/>
</dbReference>
<evidence type="ECO:0000313" key="3">
    <source>
        <dbReference type="EMBL" id="HJB74947.1"/>
    </source>
</evidence>
<dbReference type="Gene3D" id="1.10.260.40">
    <property type="entry name" value="lambda repressor-like DNA-binding domains"/>
    <property type="match status" value="1"/>
</dbReference>
<evidence type="ECO:0000259" key="2">
    <source>
        <dbReference type="PROSITE" id="PS50943"/>
    </source>
</evidence>
<dbReference type="Pfam" id="PF01381">
    <property type="entry name" value="HTH_3"/>
    <property type="match status" value="1"/>
</dbReference>
<accession>A0A9D2MI00</accession>
<reference evidence="3" key="1">
    <citation type="journal article" date="2021" name="PeerJ">
        <title>Extensive microbial diversity within the chicken gut microbiome revealed by metagenomics and culture.</title>
        <authorList>
            <person name="Gilroy R."/>
            <person name="Ravi A."/>
            <person name="Getino M."/>
            <person name="Pursley I."/>
            <person name="Horton D.L."/>
            <person name="Alikhan N.F."/>
            <person name="Baker D."/>
            <person name="Gharbi K."/>
            <person name="Hall N."/>
            <person name="Watson M."/>
            <person name="Adriaenssens E.M."/>
            <person name="Foster-Nyarko E."/>
            <person name="Jarju S."/>
            <person name="Secka A."/>
            <person name="Antonio M."/>
            <person name="Oren A."/>
            <person name="Chaudhuri R.R."/>
            <person name="La Ragione R."/>
            <person name="Hildebrand F."/>
            <person name="Pallen M.J."/>
        </authorList>
    </citation>
    <scope>NUCLEOTIDE SEQUENCE</scope>
    <source>
        <strain evidence="3">CHK188-16595</strain>
    </source>
</reference>
<proteinExistence type="predicted"/>
<sequence length="73" mass="8535">MFADRFRELRMFSEPKLKQADLGEKLGMSQRKVSRQETGSTEPTTDEIVKICRFFNVSADYILGLTDEFKRLK</sequence>
<reference evidence="3" key="2">
    <citation type="submission" date="2021-04" db="EMBL/GenBank/DDBJ databases">
        <authorList>
            <person name="Gilroy R."/>
        </authorList>
    </citation>
    <scope>NUCLEOTIDE SEQUENCE</scope>
    <source>
        <strain evidence="3">CHK188-16595</strain>
    </source>
</reference>
<organism evidence="3 4">
    <name type="scientific">Candidatus Eubacterium faecale</name>
    <dbReference type="NCBI Taxonomy" id="2838568"/>
    <lineage>
        <taxon>Bacteria</taxon>
        <taxon>Bacillati</taxon>
        <taxon>Bacillota</taxon>
        <taxon>Clostridia</taxon>
        <taxon>Eubacteriales</taxon>
        <taxon>Eubacteriaceae</taxon>
        <taxon>Eubacterium</taxon>
    </lineage>
</organism>
<protein>
    <submittedName>
        <fullName evidence="3">Helix-turn-helix domain-containing protein</fullName>
    </submittedName>
</protein>
<dbReference type="AlphaFoldDB" id="A0A9D2MI00"/>
<dbReference type="Proteomes" id="UP000823877">
    <property type="component" value="Unassembled WGS sequence"/>
</dbReference>
<evidence type="ECO:0000256" key="1">
    <source>
        <dbReference type="ARBA" id="ARBA00023125"/>
    </source>
</evidence>
<gene>
    <name evidence="3" type="ORF">IAA37_04645</name>
</gene>
<name>A0A9D2MI00_9FIRM</name>
<comment type="caution">
    <text evidence="3">The sequence shown here is derived from an EMBL/GenBank/DDBJ whole genome shotgun (WGS) entry which is preliminary data.</text>
</comment>